<organism evidence="2 3">
    <name type="scientific">Thalassiosira oceanica</name>
    <name type="common">Marine diatom</name>
    <dbReference type="NCBI Taxonomy" id="159749"/>
    <lineage>
        <taxon>Eukaryota</taxon>
        <taxon>Sar</taxon>
        <taxon>Stramenopiles</taxon>
        <taxon>Ochrophyta</taxon>
        <taxon>Bacillariophyta</taxon>
        <taxon>Coscinodiscophyceae</taxon>
        <taxon>Thalassiosirophycidae</taxon>
        <taxon>Thalassiosirales</taxon>
        <taxon>Thalassiosiraceae</taxon>
        <taxon>Thalassiosira</taxon>
    </lineage>
</organism>
<comment type="caution">
    <text evidence="2">The sequence shown here is derived from an EMBL/GenBank/DDBJ whole genome shotgun (WGS) entry which is preliminary data.</text>
</comment>
<dbReference type="SUPFAM" id="SSF46565">
    <property type="entry name" value="Chaperone J-domain"/>
    <property type="match status" value="1"/>
</dbReference>
<reference evidence="2 3" key="1">
    <citation type="journal article" date="2012" name="Genome Biol.">
        <title>Genome and low-iron response of an oceanic diatom adapted to chronic iron limitation.</title>
        <authorList>
            <person name="Lommer M."/>
            <person name="Specht M."/>
            <person name="Roy A.S."/>
            <person name="Kraemer L."/>
            <person name="Andreson R."/>
            <person name="Gutowska M.A."/>
            <person name="Wolf J."/>
            <person name="Bergner S.V."/>
            <person name="Schilhabel M.B."/>
            <person name="Klostermeier U.C."/>
            <person name="Beiko R.G."/>
            <person name="Rosenstiel P."/>
            <person name="Hippler M."/>
            <person name="Laroche J."/>
        </authorList>
    </citation>
    <scope>NUCLEOTIDE SEQUENCE [LARGE SCALE GENOMIC DNA]</scope>
    <source>
        <strain evidence="2 3">CCMP1005</strain>
    </source>
</reference>
<evidence type="ECO:0000313" key="2">
    <source>
        <dbReference type="EMBL" id="EJK47415.1"/>
    </source>
</evidence>
<dbReference type="CDD" id="cd06257">
    <property type="entry name" value="DnaJ"/>
    <property type="match status" value="1"/>
</dbReference>
<dbReference type="Proteomes" id="UP000266841">
    <property type="component" value="Unassembled WGS sequence"/>
</dbReference>
<accession>K0R4E6</accession>
<dbReference type="Gene3D" id="1.10.287.110">
    <property type="entry name" value="DnaJ domain"/>
    <property type="match status" value="1"/>
</dbReference>
<dbReference type="OrthoDB" id="1507364at2759"/>
<dbReference type="PROSITE" id="PS50076">
    <property type="entry name" value="DNAJ_2"/>
    <property type="match status" value="1"/>
</dbReference>
<protein>
    <recommendedName>
        <fullName evidence="1">J domain-containing protein</fullName>
    </recommendedName>
</protein>
<dbReference type="InterPro" id="IPR036869">
    <property type="entry name" value="J_dom_sf"/>
</dbReference>
<feature type="domain" description="J" evidence="1">
    <location>
        <begin position="51"/>
        <end position="121"/>
    </location>
</feature>
<evidence type="ECO:0000259" key="1">
    <source>
        <dbReference type="PROSITE" id="PS50076"/>
    </source>
</evidence>
<name>K0R4E6_THAOC</name>
<sequence>MRLRGHGVDYGLFGDDDRDFAESYSEFQARFDFGGDGEDEEEEEDEVTYLEATEELGIETDADERTVQSACRRLALAHQPGKWRSDADHGLSGEEAMERFRRVQDAYDRLMIKFDDEREFA</sequence>
<keyword evidence="3" id="KW-1185">Reference proteome</keyword>
<dbReference type="AlphaFoldDB" id="K0R4E6"/>
<evidence type="ECO:0000313" key="3">
    <source>
        <dbReference type="Proteomes" id="UP000266841"/>
    </source>
</evidence>
<dbReference type="InterPro" id="IPR001623">
    <property type="entry name" value="DnaJ_domain"/>
</dbReference>
<dbReference type="EMBL" id="AGNL01046979">
    <property type="protein sequence ID" value="EJK47415.1"/>
    <property type="molecule type" value="Genomic_DNA"/>
</dbReference>
<proteinExistence type="predicted"/>
<gene>
    <name evidence="2" type="ORF">THAOC_33864</name>
</gene>